<keyword evidence="4 8" id="KW-1133">Transmembrane helix</keyword>
<proteinExistence type="inferred from homology"/>
<organism evidence="10 11">
    <name type="scientific">Cuscuta australis</name>
    <dbReference type="NCBI Taxonomy" id="267555"/>
    <lineage>
        <taxon>Eukaryota</taxon>
        <taxon>Viridiplantae</taxon>
        <taxon>Streptophyta</taxon>
        <taxon>Embryophyta</taxon>
        <taxon>Tracheophyta</taxon>
        <taxon>Spermatophyta</taxon>
        <taxon>Magnoliopsida</taxon>
        <taxon>eudicotyledons</taxon>
        <taxon>Gunneridae</taxon>
        <taxon>Pentapetalae</taxon>
        <taxon>asterids</taxon>
        <taxon>lamiids</taxon>
        <taxon>Solanales</taxon>
        <taxon>Convolvulaceae</taxon>
        <taxon>Cuscuteae</taxon>
        <taxon>Cuscuta</taxon>
        <taxon>Cuscuta subgen. Grammica</taxon>
        <taxon>Cuscuta sect. Cleistogrammica</taxon>
    </lineage>
</organism>
<gene>
    <name evidence="10" type="ORF">DM860_007003</name>
</gene>
<dbReference type="CDD" id="cd20070">
    <property type="entry name" value="5TM_YidC_Alb3"/>
    <property type="match status" value="1"/>
</dbReference>
<keyword evidence="3 6" id="KW-0812">Transmembrane</keyword>
<evidence type="ECO:0000256" key="3">
    <source>
        <dbReference type="ARBA" id="ARBA00022692"/>
    </source>
</evidence>
<dbReference type="AlphaFoldDB" id="A0A328E9Z6"/>
<evidence type="ECO:0000313" key="10">
    <source>
        <dbReference type="EMBL" id="RAL53331.1"/>
    </source>
</evidence>
<comment type="similarity">
    <text evidence="6">Belongs to the OXA1/ALB3/YidC family.</text>
</comment>
<feature type="transmembrane region" description="Helical" evidence="8">
    <location>
        <begin position="136"/>
        <end position="157"/>
    </location>
</feature>
<evidence type="ECO:0000259" key="9">
    <source>
        <dbReference type="Pfam" id="PF02096"/>
    </source>
</evidence>
<evidence type="ECO:0000256" key="7">
    <source>
        <dbReference type="SAM" id="MobiDB-lite"/>
    </source>
</evidence>
<sequence>MGTFVLSLGPKIIPSPFPYRARTLPPISTGTRFGILPTHKPFLRGTLGVTRFGLGHGPFPDPEVSASIMKNMYDRVEGFLYTVADAAVSGSPDMVSAANSAETAKQNSDWLSGITNTMETVLKVLKDGLSTVHVPYAYGFAIILLTILVKTATFPLTKKQVESAMAMKSLAPQIKAIQERYAGDQERIQLETARIYKLAGINPLAGCLPTLATIPIWIGLYRALSNVANEGLLTEGFFWIPSLAGPTAITSRQIGSGTAWLFPFVDGQPPLGWSDTLAYLVLPVLLIISQYVSIQIMQPSQSNDPNLKSSQVITNFLPLMIGYFSLSVPSGLSLYWLTNNILSTGQQIWLQKLGGAKNPIKELMDDAIRKEQPKIMDSLSEPPTTPKKEETTTSAGPRPGERFRQLKEEEARLKRKREEAKRIAEEAAESQRGNSNLLTVENEDMSDLAEQGVNGHAVSHNGDSLPDDDDLSHSENPECVNGEKTTLTTKGDDDQSSSEHSTRTEQHLHETSKKGEAAVAEITDNEQPVKARDEFL</sequence>
<evidence type="ECO:0000256" key="5">
    <source>
        <dbReference type="ARBA" id="ARBA00023136"/>
    </source>
</evidence>
<feature type="transmembrane region" description="Helical" evidence="8">
    <location>
        <begin position="315"/>
        <end position="337"/>
    </location>
</feature>
<evidence type="ECO:0000313" key="11">
    <source>
        <dbReference type="Proteomes" id="UP000249390"/>
    </source>
</evidence>
<evidence type="ECO:0000256" key="4">
    <source>
        <dbReference type="ARBA" id="ARBA00022989"/>
    </source>
</evidence>
<dbReference type="InterPro" id="IPR047196">
    <property type="entry name" value="YidC_ALB_C"/>
</dbReference>
<evidence type="ECO:0000256" key="8">
    <source>
        <dbReference type="SAM" id="Phobius"/>
    </source>
</evidence>
<dbReference type="InterPro" id="IPR001708">
    <property type="entry name" value="YidC/ALB3/OXA1/COX18"/>
</dbReference>
<dbReference type="GO" id="GO:0072598">
    <property type="term" value="P:protein localization to chloroplast"/>
    <property type="evidence" value="ECO:0007669"/>
    <property type="project" value="TreeGrafter"/>
</dbReference>
<comment type="caution">
    <text evidence="10">The sequence shown here is derived from an EMBL/GenBank/DDBJ whole genome shotgun (WGS) entry which is preliminary data.</text>
</comment>
<feature type="transmembrane region" description="Helical" evidence="8">
    <location>
        <begin position="276"/>
        <end position="294"/>
    </location>
</feature>
<dbReference type="PANTHER" id="PTHR12428">
    <property type="entry name" value="OXA1"/>
    <property type="match status" value="1"/>
</dbReference>
<dbReference type="GO" id="GO:0032977">
    <property type="term" value="F:membrane insertase activity"/>
    <property type="evidence" value="ECO:0007669"/>
    <property type="project" value="InterPro"/>
</dbReference>
<dbReference type="InterPro" id="IPR028055">
    <property type="entry name" value="YidC/Oxa/ALB_C"/>
</dbReference>
<comment type="similarity">
    <text evidence="2">Belongs to the OXA1/ALB3/YidC (TC 2.A.9.2) family.</text>
</comment>
<evidence type="ECO:0000256" key="2">
    <source>
        <dbReference type="ARBA" id="ARBA00010583"/>
    </source>
</evidence>
<dbReference type="GO" id="GO:0010027">
    <property type="term" value="P:thylakoid membrane organization"/>
    <property type="evidence" value="ECO:0007669"/>
    <property type="project" value="TreeGrafter"/>
</dbReference>
<dbReference type="Proteomes" id="UP000249390">
    <property type="component" value="Unassembled WGS sequence"/>
</dbReference>
<feature type="region of interest" description="Disordered" evidence="7">
    <location>
        <begin position="451"/>
        <end position="536"/>
    </location>
</feature>
<accession>A0A328E9Z6</accession>
<feature type="compositionally biased region" description="Basic and acidic residues" evidence="7">
    <location>
        <begin position="399"/>
        <end position="425"/>
    </location>
</feature>
<feature type="domain" description="Membrane insertase YidC/Oxa/ALB C-terminal" evidence="9">
    <location>
        <begin position="138"/>
        <end position="352"/>
    </location>
</feature>
<dbReference type="Pfam" id="PF02096">
    <property type="entry name" value="60KD_IMP"/>
    <property type="match status" value="1"/>
</dbReference>
<dbReference type="NCBIfam" id="TIGR03592">
    <property type="entry name" value="yidC_oxa1_cterm"/>
    <property type="match status" value="1"/>
</dbReference>
<evidence type="ECO:0000256" key="6">
    <source>
        <dbReference type="RuleBase" id="RU003945"/>
    </source>
</evidence>
<keyword evidence="5 8" id="KW-0472">Membrane</keyword>
<protein>
    <recommendedName>
        <fullName evidence="9">Membrane insertase YidC/Oxa/ALB C-terminal domain-containing protein</fullName>
    </recommendedName>
</protein>
<evidence type="ECO:0000256" key="1">
    <source>
        <dbReference type="ARBA" id="ARBA00004141"/>
    </source>
</evidence>
<feature type="compositionally biased region" description="Basic and acidic residues" evidence="7">
    <location>
        <begin position="500"/>
        <end position="516"/>
    </location>
</feature>
<reference evidence="10 11" key="1">
    <citation type="submission" date="2018-06" db="EMBL/GenBank/DDBJ databases">
        <title>The Genome of Cuscuta australis (Dodder) Provides Insight into the Evolution of Plant Parasitism.</title>
        <authorList>
            <person name="Liu H."/>
        </authorList>
    </citation>
    <scope>NUCLEOTIDE SEQUENCE [LARGE SCALE GENOMIC DNA]</scope>
    <source>
        <strain evidence="11">cv. Yunnan</strain>
        <tissue evidence="10">Vines</tissue>
    </source>
</reference>
<name>A0A328E9Z6_9ASTE</name>
<dbReference type="GO" id="GO:0009535">
    <property type="term" value="C:chloroplast thylakoid membrane"/>
    <property type="evidence" value="ECO:0007669"/>
    <property type="project" value="TreeGrafter"/>
</dbReference>
<dbReference type="PANTHER" id="PTHR12428:SF14">
    <property type="entry name" value="ALBINO3-LIKE PROTEIN 1, CHLOROPLASTIC"/>
    <property type="match status" value="1"/>
</dbReference>
<feature type="transmembrane region" description="Helical" evidence="8">
    <location>
        <begin position="204"/>
        <end position="224"/>
    </location>
</feature>
<keyword evidence="11" id="KW-1185">Reference proteome</keyword>
<dbReference type="EMBL" id="NQVE01000027">
    <property type="protein sequence ID" value="RAL53331.1"/>
    <property type="molecule type" value="Genomic_DNA"/>
</dbReference>
<dbReference type="GO" id="GO:0051205">
    <property type="term" value="P:protein insertion into membrane"/>
    <property type="evidence" value="ECO:0007669"/>
    <property type="project" value="TreeGrafter"/>
</dbReference>
<comment type="subcellular location">
    <subcellularLocation>
        <location evidence="1 6">Membrane</location>
        <topology evidence="1 6">Multi-pass membrane protein</topology>
    </subcellularLocation>
</comment>
<feature type="compositionally biased region" description="Basic and acidic residues" evidence="7">
    <location>
        <begin position="527"/>
        <end position="536"/>
    </location>
</feature>
<feature type="region of interest" description="Disordered" evidence="7">
    <location>
        <begin position="374"/>
        <end position="438"/>
    </location>
</feature>